<dbReference type="RefSeq" id="WP_337333236.1">
    <property type="nucleotide sequence ID" value="NZ_JBBDGM010000015.1"/>
</dbReference>
<dbReference type="SUPFAM" id="SSF55931">
    <property type="entry name" value="Glutamine synthetase/guanido kinase"/>
    <property type="match status" value="1"/>
</dbReference>
<dbReference type="InterPro" id="IPR014746">
    <property type="entry name" value="Gln_synth/guanido_kin_cat_dom"/>
</dbReference>
<reference evidence="6 7" key="1">
    <citation type="submission" date="2024-02" db="EMBL/GenBank/DDBJ databases">
        <authorList>
            <person name="Saticioglu I.B."/>
        </authorList>
    </citation>
    <scope>NUCLEOTIDE SEQUENCE [LARGE SCALE GENOMIC DNA]</scope>
    <source>
        <strain evidence="6 7">Mu-80</strain>
    </source>
</reference>
<evidence type="ECO:0000256" key="4">
    <source>
        <dbReference type="ARBA" id="ARBA00048819"/>
    </source>
</evidence>
<protein>
    <recommendedName>
        <fullName evidence="5">Putative glutamate--cysteine ligase 2</fullName>
        <ecNumber evidence="5">6.3.2.2</ecNumber>
    </recommendedName>
    <alternativeName>
        <fullName evidence="5">Gamma-glutamylcysteine synthetase 2</fullName>
        <shortName evidence="5">GCS 2</shortName>
        <shortName evidence="5">Gamma-GCS 2</shortName>
    </alternativeName>
</protein>
<comment type="caution">
    <text evidence="6">The sequence shown here is derived from an EMBL/GenBank/DDBJ whole genome shotgun (WGS) entry which is preliminary data.</text>
</comment>
<comment type="similarity">
    <text evidence="5">Belongs to the glutamate--cysteine ligase type 2 family. YbdK subfamily.</text>
</comment>
<dbReference type="InterPro" id="IPR006336">
    <property type="entry name" value="GCS2"/>
</dbReference>
<dbReference type="PANTHER" id="PTHR36510:SF1">
    <property type="entry name" value="GLUTAMATE--CYSTEINE LIGASE 2-RELATED"/>
    <property type="match status" value="1"/>
</dbReference>
<dbReference type="PANTHER" id="PTHR36510">
    <property type="entry name" value="GLUTAMATE--CYSTEINE LIGASE 2-RELATED"/>
    <property type="match status" value="1"/>
</dbReference>
<evidence type="ECO:0000256" key="1">
    <source>
        <dbReference type="ARBA" id="ARBA00022598"/>
    </source>
</evidence>
<dbReference type="Proteomes" id="UP001371224">
    <property type="component" value="Unassembled WGS sequence"/>
</dbReference>
<dbReference type="HAMAP" id="MF_01609">
    <property type="entry name" value="Glu_cys_ligase_2"/>
    <property type="match status" value="1"/>
</dbReference>
<name>A0ABU8LE56_9MICO</name>
<keyword evidence="3 5" id="KW-0067">ATP-binding</keyword>
<keyword evidence="1 5" id="KW-0436">Ligase</keyword>
<keyword evidence="7" id="KW-1185">Reference proteome</keyword>
<comment type="catalytic activity">
    <reaction evidence="4 5">
        <text>L-cysteine + L-glutamate + ATP = gamma-L-glutamyl-L-cysteine + ADP + phosphate + H(+)</text>
        <dbReference type="Rhea" id="RHEA:13285"/>
        <dbReference type="ChEBI" id="CHEBI:15378"/>
        <dbReference type="ChEBI" id="CHEBI:29985"/>
        <dbReference type="ChEBI" id="CHEBI:30616"/>
        <dbReference type="ChEBI" id="CHEBI:35235"/>
        <dbReference type="ChEBI" id="CHEBI:43474"/>
        <dbReference type="ChEBI" id="CHEBI:58173"/>
        <dbReference type="ChEBI" id="CHEBI:456216"/>
        <dbReference type="EC" id="6.3.2.2"/>
    </reaction>
</comment>
<dbReference type="Pfam" id="PF04107">
    <property type="entry name" value="GCS2"/>
    <property type="match status" value="1"/>
</dbReference>
<comment type="function">
    <text evidence="5">ATP-dependent carboxylate-amine ligase which exhibits weak glutamate--cysteine ligase activity.</text>
</comment>
<organism evidence="6 7">
    <name type="scientific">Microbacterium bandirmense</name>
    <dbReference type="NCBI Taxonomy" id="3122050"/>
    <lineage>
        <taxon>Bacteria</taxon>
        <taxon>Bacillati</taxon>
        <taxon>Actinomycetota</taxon>
        <taxon>Actinomycetes</taxon>
        <taxon>Micrococcales</taxon>
        <taxon>Microbacteriaceae</taxon>
        <taxon>Microbacterium</taxon>
    </lineage>
</organism>
<accession>A0ABU8LE56</accession>
<dbReference type="NCBIfam" id="TIGR02050">
    <property type="entry name" value="gshA_cyan_rel"/>
    <property type="match status" value="1"/>
</dbReference>
<dbReference type="InterPro" id="IPR050141">
    <property type="entry name" value="GCL_type2/YbdK_subfam"/>
</dbReference>
<evidence type="ECO:0000256" key="3">
    <source>
        <dbReference type="ARBA" id="ARBA00022840"/>
    </source>
</evidence>
<evidence type="ECO:0000313" key="7">
    <source>
        <dbReference type="Proteomes" id="UP001371224"/>
    </source>
</evidence>
<evidence type="ECO:0000256" key="5">
    <source>
        <dbReference type="HAMAP-Rule" id="MF_01609"/>
    </source>
</evidence>
<gene>
    <name evidence="6" type="ORF">WDU99_14825</name>
</gene>
<proteinExistence type="inferred from homology"/>
<evidence type="ECO:0000313" key="6">
    <source>
        <dbReference type="EMBL" id="MEJ1089589.1"/>
    </source>
</evidence>
<dbReference type="Gene3D" id="3.30.590.20">
    <property type="match status" value="1"/>
</dbReference>
<dbReference type="EMBL" id="JBBDGM010000015">
    <property type="protein sequence ID" value="MEJ1089589.1"/>
    <property type="molecule type" value="Genomic_DNA"/>
</dbReference>
<keyword evidence="2 5" id="KW-0547">Nucleotide-binding</keyword>
<dbReference type="InterPro" id="IPR011793">
    <property type="entry name" value="YbdK"/>
</dbReference>
<evidence type="ECO:0000256" key="2">
    <source>
        <dbReference type="ARBA" id="ARBA00022741"/>
    </source>
</evidence>
<dbReference type="GO" id="GO:0016874">
    <property type="term" value="F:ligase activity"/>
    <property type="evidence" value="ECO:0007669"/>
    <property type="project" value="UniProtKB-KW"/>
</dbReference>
<dbReference type="EC" id="6.3.2.2" evidence="5"/>
<sequence>MPAETRFGVEEEFVLLDAEALVPLSGADPSADVLGAADAGGTITAEYLTCQFECATEPVHTMADASVQLSGMRRLLARHAPPHSLIAATGAPFALSGGSLVSSSPHYDDVSTLLGELTRQHEVNGLHVHVEVKGDEQRVRALRRLRRHLPVLLALSANSPFANGVASELASWRSVLIRRLPVSWAPPDFHDADEYHRTVDRLVRIQVLPSRASVAWAVRLSEQYPTVEVRVADAQLTVPDALLLAALMRGIVCADDVADAVAPAAELDASVWLAAKNGMRARFFTPDGDVEDAWSAVDRMLHSIRPALDELGDTAFVEEHIGLLRTEGTGAERQLAAYSTGGIPTLRALLMSG</sequence>